<dbReference type="AlphaFoldDB" id="A0A7C9PEF7"/>
<sequence>MSFDLSRAMRAIASTGTKKAALDGVSKDVALDDAAVGASAQNFAVQSVRVNAAAAVHAWIDSDNELGANEGSADRLKMLLVGFADQDKNGELSDDEQAVYLAGGDAAWAYMAGLGVSEDDLDLIFNGEDPDEANAAGDRVIAFLSDSLASGEEAELTAMDDFAFGEEATASALDAAYKTVVAFRGGKKVAIRKRISGAVRLSAAQKLALRKAQAKAHGARATMARMKSMRARQAAGR</sequence>
<protein>
    <recommendedName>
        <fullName evidence="3">Tail tube protein</fullName>
    </recommendedName>
</protein>
<reference evidence="1 2" key="1">
    <citation type="submission" date="2020-02" db="EMBL/GenBank/DDBJ databases">
        <title>Ideonella bacterium strain TBM-1.</title>
        <authorList>
            <person name="Chen W.-M."/>
        </authorList>
    </citation>
    <scope>NUCLEOTIDE SEQUENCE [LARGE SCALE GENOMIC DNA]</scope>
    <source>
        <strain evidence="1 2">TBM-1</strain>
    </source>
</reference>
<gene>
    <name evidence="1" type="ORF">G3A44_00645</name>
</gene>
<dbReference type="Proteomes" id="UP000484255">
    <property type="component" value="Unassembled WGS sequence"/>
</dbReference>
<dbReference type="EMBL" id="JAAGOH010000001">
    <property type="protein sequence ID" value="NDY89695.1"/>
    <property type="molecule type" value="Genomic_DNA"/>
</dbReference>
<dbReference type="RefSeq" id="WP_163455549.1">
    <property type="nucleotide sequence ID" value="NZ_JAAGOH010000001.1"/>
</dbReference>
<accession>A0A7C9PEF7</accession>
<proteinExistence type="predicted"/>
<organism evidence="1 2">
    <name type="scientific">Ideonella livida</name>
    <dbReference type="NCBI Taxonomy" id="2707176"/>
    <lineage>
        <taxon>Bacteria</taxon>
        <taxon>Pseudomonadati</taxon>
        <taxon>Pseudomonadota</taxon>
        <taxon>Betaproteobacteria</taxon>
        <taxon>Burkholderiales</taxon>
        <taxon>Sphaerotilaceae</taxon>
        <taxon>Ideonella</taxon>
    </lineage>
</organism>
<name>A0A7C9PEF7_9BURK</name>
<evidence type="ECO:0008006" key="3">
    <source>
        <dbReference type="Google" id="ProtNLM"/>
    </source>
</evidence>
<keyword evidence="2" id="KW-1185">Reference proteome</keyword>
<evidence type="ECO:0000313" key="2">
    <source>
        <dbReference type="Proteomes" id="UP000484255"/>
    </source>
</evidence>
<evidence type="ECO:0000313" key="1">
    <source>
        <dbReference type="EMBL" id="NDY89695.1"/>
    </source>
</evidence>
<comment type="caution">
    <text evidence="1">The sequence shown here is derived from an EMBL/GenBank/DDBJ whole genome shotgun (WGS) entry which is preliminary data.</text>
</comment>